<dbReference type="EMBL" id="QLZR01000003">
    <property type="protein sequence ID" value="RAZ77899.1"/>
    <property type="molecule type" value="Genomic_DNA"/>
</dbReference>
<dbReference type="PROSITE" id="PS51462">
    <property type="entry name" value="NUDIX"/>
    <property type="match status" value="1"/>
</dbReference>
<dbReference type="PROSITE" id="PS00893">
    <property type="entry name" value="NUDIX_BOX"/>
    <property type="match status" value="1"/>
</dbReference>
<organism evidence="4 5">
    <name type="scientific">Planococcus halotolerans</name>
    <dbReference type="NCBI Taxonomy" id="2233542"/>
    <lineage>
        <taxon>Bacteria</taxon>
        <taxon>Bacillati</taxon>
        <taxon>Bacillota</taxon>
        <taxon>Bacilli</taxon>
        <taxon>Bacillales</taxon>
        <taxon>Caryophanaceae</taxon>
        <taxon>Planococcus</taxon>
    </lineage>
</organism>
<proteinExistence type="inferred from homology"/>
<feature type="domain" description="Nudix hydrolase" evidence="3">
    <location>
        <begin position="33"/>
        <end position="168"/>
    </location>
</feature>
<evidence type="ECO:0000313" key="5">
    <source>
        <dbReference type="Proteomes" id="UP000251002"/>
    </source>
</evidence>
<dbReference type="Pfam" id="PF00293">
    <property type="entry name" value="NUDIX"/>
    <property type="match status" value="1"/>
</dbReference>
<sequence>MGVKHMELWDLVDGNRNKLGKTHQRGADLKSGEYHVVVEIITISADGKILLTQRDPVKTYPLLWEITGGSITAGESSIEGAVRELQEETGLCAAPEQLTKIGEMKYGHYFRDSYLWKSAEMIQPSKMNLQPGEVCDAKLVTFDELRRMDEQGLTVPSVIERCQLYFEDLQKMMIG</sequence>
<dbReference type="InterPro" id="IPR015797">
    <property type="entry name" value="NUDIX_hydrolase-like_dom_sf"/>
</dbReference>
<accession>A0A365KXR2</accession>
<dbReference type="Gene3D" id="3.90.79.10">
    <property type="entry name" value="Nucleoside Triphosphate Pyrophosphohydrolase"/>
    <property type="match status" value="1"/>
</dbReference>
<comment type="similarity">
    <text evidence="1">Belongs to the Nudix hydrolase family.</text>
</comment>
<name>A0A365KXR2_9BACL</name>
<evidence type="ECO:0000256" key="2">
    <source>
        <dbReference type="ARBA" id="ARBA00022801"/>
    </source>
</evidence>
<keyword evidence="5" id="KW-1185">Reference proteome</keyword>
<evidence type="ECO:0000259" key="3">
    <source>
        <dbReference type="PROSITE" id="PS51462"/>
    </source>
</evidence>
<evidence type="ECO:0000313" key="4">
    <source>
        <dbReference type="EMBL" id="RAZ77899.1"/>
    </source>
</evidence>
<dbReference type="InterPro" id="IPR020084">
    <property type="entry name" value="NUDIX_hydrolase_CS"/>
</dbReference>
<reference evidence="4 5" key="1">
    <citation type="submission" date="2018-06" db="EMBL/GenBank/DDBJ databases">
        <title>The draft genome sequences of strains SCU63 and S1.</title>
        <authorList>
            <person name="Gan L."/>
        </authorList>
    </citation>
    <scope>NUCLEOTIDE SEQUENCE [LARGE SCALE GENOMIC DNA]</scope>
    <source>
        <strain evidence="4 5">SCU63</strain>
    </source>
</reference>
<dbReference type="InterPro" id="IPR000086">
    <property type="entry name" value="NUDIX_hydrolase_dom"/>
</dbReference>
<dbReference type="PANTHER" id="PTHR43736:SF1">
    <property type="entry name" value="DIHYDRONEOPTERIN TRIPHOSPHATE DIPHOSPHATASE"/>
    <property type="match status" value="1"/>
</dbReference>
<gene>
    <name evidence="4" type="ORF">DP120_10505</name>
</gene>
<comment type="caution">
    <text evidence="4">The sequence shown here is derived from an EMBL/GenBank/DDBJ whole genome shotgun (WGS) entry which is preliminary data.</text>
</comment>
<dbReference type="SUPFAM" id="SSF55811">
    <property type="entry name" value="Nudix"/>
    <property type="match status" value="1"/>
</dbReference>
<protein>
    <submittedName>
        <fullName evidence="4">NUDIX hydrolase</fullName>
    </submittedName>
</protein>
<dbReference type="PANTHER" id="PTHR43736">
    <property type="entry name" value="ADP-RIBOSE PYROPHOSPHATASE"/>
    <property type="match status" value="1"/>
</dbReference>
<dbReference type="Proteomes" id="UP000251002">
    <property type="component" value="Unassembled WGS sequence"/>
</dbReference>
<dbReference type="CDD" id="cd04693">
    <property type="entry name" value="NUDIX_Hydrolase"/>
    <property type="match status" value="1"/>
</dbReference>
<dbReference type="AlphaFoldDB" id="A0A365KXR2"/>
<keyword evidence="2 4" id="KW-0378">Hydrolase</keyword>
<dbReference type="GO" id="GO:0016787">
    <property type="term" value="F:hydrolase activity"/>
    <property type="evidence" value="ECO:0007669"/>
    <property type="project" value="UniProtKB-KW"/>
</dbReference>
<evidence type="ECO:0000256" key="1">
    <source>
        <dbReference type="ARBA" id="ARBA00005582"/>
    </source>
</evidence>